<feature type="compositionally biased region" description="Low complexity" evidence="1">
    <location>
        <begin position="93"/>
        <end position="102"/>
    </location>
</feature>
<feature type="compositionally biased region" description="Low complexity" evidence="1">
    <location>
        <begin position="73"/>
        <end position="83"/>
    </location>
</feature>
<name>A0ABP8ZPG4_9ACTN</name>
<feature type="compositionally biased region" description="Basic and acidic residues" evidence="1">
    <location>
        <begin position="7"/>
        <end position="23"/>
    </location>
</feature>
<comment type="caution">
    <text evidence="2">The sequence shown here is derived from an EMBL/GenBank/DDBJ whole genome shotgun (WGS) entry which is preliminary data.</text>
</comment>
<evidence type="ECO:0000313" key="3">
    <source>
        <dbReference type="Proteomes" id="UP001501147"/>
    </source>
</evidence>
<feature type="region of interest" description="Disordered" evidence="1">
    <location>
        <begin position="1"/>
        <end position="123"/>
    </location>
</feature>
<dbReference type="EMBL" id="BAABJV010000001">
    <property type="protein sequence ID" value="GAA4761586.1"/>
    <property type="molecule type" value="Genomic_DNA"/>
</dbReference>
<protein>
    <submittedName>
        <fullName evidence="2">Uncharacterized protein</fullName>
    </submittedName>
</protein>
<sequence length="123" mass="12663">MASGKGGRIDTAPERTEIHRVVAERIPAQQRAEARGSVRRPSGQQGARASRAQETARPVGRSARGARPASGMPAGPGTLPGAAPRRRIRARGAGRTAGGEAPRGPPVSRGCPCRALASAHGHR</sequence>
<keyword evidence="3" id="KW-1185">Reference proteome</keyword>
<proteinExistence type="predicted"/>
<accession>A0ABP8ZPG4</accession>
<evidence type="ECO:0000313" key="2">
    <source>
        <dbReference type="EMBL" id="GAA4761586.1"/>
    </source>
</evidence>
<organism evidence="2 3">
    <name type="scientific">Streptomyces sanyensis</name>
    <dbReference type="NCBI Taxonomy" id="568869"/>
    <lineage>
        <taxon>Bacteria</taxon>
        <taxon>Bacillati</taxon>
        <taxon>Actinomycetota</taxon>
        <taxon>Actinomycetes</taxon>
        <taxon>Kitasatosporales</taxon>
        <taxon>Streptomycetaceae</taxon>
        <taxon>Streptomyces</taxon>
    </lineage>
</organism>
<evidence type="ECO:0000256" key="1">
    <source>
        <dbReference type="SAM" id="MobiDB-lite"/>
    </source>
</evidence>
<gene>
    <name evidence="2" type="ORF">GCM10023329_03700</name>
</gene>
<reference evidence="3" key="1">
    <citation type="journal article" date="2019" name="Int. J. Syst. Evol. Microbiol.">
        <title>The Global Catalogue of Microorganisms (GCM) 10K type strain sequencing project: providing services to taxonomists for standard genome sequencing and annotation.</title>
        <authorList>
            <consortium name="The Broad Institute Genomics Platform"/>
            <consortium name="The Broad Institute Genome Sequencing Center for Infectious Disease"/>
            <person name="Wu L."/>
            <person name="Ma J."/>
        </authorList>
    </citation>
    <scope>NUCLEOTIDE SEQUENCE [LARGE SCALE GENOMIC DNA]</scope>
    <source>
        <strain evidence="3">JCM 18324</strain>
    </source>
</reference>
<dbReference type="Proteomes" id="UP001501147">
    <property type="component" value="Unassembled WGS sequence"/>
</dbReference>